<dbReference type="OrthoDB" id="2985014at2759"/>
<keyword evidence="3 7" id="KW-0812">Transmembrane</keyword>
<dbReference type="OMA" id="FMYLNGR"/>
<evidence type="ECO:0000256" key="3">
    <source>
        <dbReference type="ARBA" id="ARBA00022692"/>
    </source>
</evidence>
<feature type="transmembrane region" description="Helical" evidence="7">
    <location>
        <begin position="405"/>
        <end position="423"/>
    </location>
</feature>
<gene>
    <name evidence="9" type="ordered locus">Ecym_7299</name>
</gene>
<dbReference type="Pfam" id="PF07690">
    <property type="entry name" value="MFS_1"/>
    <property type="match status" value="1"/>
</dbReference>
<dbReference type="KEGG" id="erc:Ecym_7299"/>
<evidence type="ECO:0000313" key="9">
    <source>
        <dbReference type="EMBL" id="AET41137.1"/>
    </source>
</evidence>
<organism evidence="9 10">
    <name type="scientific">Eremothecium cymbalariae (strain CBS 270.75 / DBVPG 7215 / KCTC 17166 / NRRL Y-17582)</name>
    <name type="common">Yeast</name>
    <dbReference type="NCBI Taxonomy" id="931890"/>
    <lineage>
        <taxon>Eukaryota</taxon>
        <taxon>Fungi</taxon>
        <taxon>Dikarya</taxon>
        <taxon>Ascomycota</taxon>
        <taxon>Saccharomycotina</taxon>
        <taxon>Saccharomycetes</taxon>
        <taxon>Saccharomycetales</taxon>
        <taxon>Saccharomycetaceae</taxon>
        <taxon>Eremothecium</taxon>
    </lineage>
</organism>
<feature type="transmembrane region" description="Helical" evidence="7">
    <location>
        <begin position="135"/>
        <end position="155"/>
    </location>
</feature>
<feature type="transmembrane region" description="Helical" evidence="7">
    <location>
        <begin position="261"/>
        <end position="284"/>
    </location>
</feature>
<reference evidence="10" key="1">
    <citation type="journal article" date="2012" name="G3 (Bethesda)">
        <title>Pichia sorbitophila, an interspecies yeast hybrid reveals early steps of genome resolution following polyploidization.</title>
        <authorList>
            <person name="Leh Louis V."/>
            <person name="Despons L."/>
            <person name="Friedrich A."/>
            <person name="Martin T."/>
            <person name="Durrens P."/>
            <person name="Casaregola S."/>
            <person name="Neuveglise C."/>
            <person name="Fairhead C."/>
            <person name="Marck C."/>
            <person name="Cruz J.A."/>
            <person name="Straub M.L."/>
            <person name="Kugler V."/>
            <person name="Sacerdot C."/>
            <person name="Uzunov Z."/>
            <person name="Thierry A."/>
            <person name="Weiss S."/>
            <person name="Bleykasten C."/>
            <person name="De Montigny J."/>
            <person name="Jacques N."/>
            <person name="Jung P."/>
            <person name="Lemaire M."/>
            <person name="Mallet S."/>
            <person name="Morel G."/>
            <person name="Richard G.F."/>
            <person name="Sarkar A."/>
            <person name="Savel G."/>
            <person name="Schacherer J."/>
            <person name="Seret M.L."/>
            <person name="Talla E."/>
            <person name="Samson G."/>
            <person name="Jubin C."/>
            <person name="Poulain J."/>
            <person name="Vacherie B."/>
            <person name="Barbe V."/>
            <person name="Pelletier E."/>
            <person name="Sherman D.J."/>
            <person name="Westhof E."/>
            <person name="Weissenbach J."/>
            <person name="Baret P.V."/>
            <person name="Wincker P."/>
            <person name="Gaillardin C."/>
            <person name="Dujon B."/>
            <person name="Souciet J.L."/>
        </authorList>
    </citation>
    <scope>NUCLEOTIDE SEQUENCE [LARGE SCALE GENOMIC DNA]</scope>
    <source>
        <strain evidence="10">CBS 270.75 / DBVPG 7215 / KCTC 17166 / NRRL Y-17582</strain>
    </source>
</reference>
<feature type="compositionally biased region" description="Polar residues" evidence="6">
    <location>
        <begin position="33"/>
        <end position="42"/>
    </location>
</feature>
<feature type="transmembrane region" description="Helical" evidence="7">
    <location>
        <begin position="491"/>
        <end position="512"/>
    </location>
</feature>
<keyword evidence="10" id="KW-1185">Reference proteome</keyword>
<dbReference type="GeneID" id="11472538"/>
<dbReference type="InParanoid" id="G8JWC2"/>
<keyword evidence="5 7" id="KW-0472">Membrane</keyword>
<dbReference type="AlphaFoldDB" id="G8JWC2"/>
<evidence type="ECO:0000256" key="2">
    <source>
        <dbReference type="ARBA" id="ARBA00022448"/>
    </source>
</evidence>
<evidence type="ECO:0000259" key="8">
    <source>
        <dbReference type="PROSITE" id="PS50850"/>
    </source>
</evidence>
<feature type="transmembrane region" description="Helical" evidence="7">
    <location>
        <begin position="337"/>
        <end position="359"/>
    </location>
</feature>
<dbReference type="PROSITE" id="PS50850">
    <property type="entry name" value="MFS"/>
    <property type="match status" value="1"/>
</dbReference>
<dbReference type="RefSeq" id="XP_003647954.1">
    <property type="nucleotide sequence ID" value="XM_003647906.1"/>
</dbReference>
<dbReference type="PANTHER" id="PTHR43791">
    <property type="entry name" value="PERMEASE-RELATED"/>
    <property type="match status" value="1"/>
</dbReference>
<feature type="domain" description="Major facilitator superfamily (MFS) profile" evidence="8">
    <location>
        <begin position="101"/>
        <end position="522"/>
    </location>
</feature>
<dbReference type="Gene3D" id="1.20.1250.20">
    <property type="entry name" value="MFS general substrate transporter like domains"/>
    <property type="match status" value="1"/>
</dbReference>
<evidence type="ECO:0000256" key="5">
    <source>
        <dbReference type="ARBA" id="ARBA00023136"/>
    </source>
</evidence>
<feature type="transmembrane region" description="Helical" evidence="7">
    <location>
        <begin position="429"/>
        <end position="450"/>
    </location>
</feature>
<feature type="transmembrane region" description="Helical" evidence="7">
    <location>
        <begin position="194"/>
        <end position="216"/>
    </location>
</feature>
<dbReference type="GO" id="GO:0016020">
    <property type="term" value="C:membrane"/>
    <property type="evidence" value="ECO:0007669"/>
    <property type="project" value="UniProtKB-SubCell"/>
</dbReference>
<dbReference type="FunFam" id="1.20.1250.20:FF:000013">
    <property type="entry name" value="MFS general substrate transporter"/>
    <property type="match status" value="1"/>
</dbReference>
<dbReference type="Proteomes" id="UP000006790">
    <property type="component" value="Chromosome 7"/>
</dbReference>
<dbReference type="InterPro" id="IPR036259">
    <property type="entry name" value="MFS_trans_sf"/>
</dbReference>
<dbReference type="FunCoup" id="G8JWC2">
    <property type="interactions" value="176"/>
</dbReference>
<feature type="transmembrane region" description="Helical" evidence="7">
    <location>
        <begin position="371"/>
        <end position="393"/>
    </location>
</feature>
<evidence type="ECO:0000256" key="7">
    <source>
        <dbReference type="SAM" id="Phobius"/>
    </source>
</evidence>
<sequence length="549" mass="61215">MDLSGNKREEQSSIDKSKAVATYIEDVVQVQEPGSSSLQSFGSDERMGEKIGPQEGVGVDEFGRTSIFVTRRDIPESLAHLTSQELETLSLKTKRRLDLRILIMLTWIYICNHLDRTNIASAKFGGLEEDLGLNSIKYQTVVSVLFIGYTTFQIPSNIVLNRCGRPAMFISVLMSCWGIVSTCCGAVRSFPELVVVRILIGSIESGFFVCCLYYLSCWYTRKELAARNAILFSGSLLSGAFSGLLSAGIIKGMDDVLGLRAWRWCFILEGLLTVVTVPLSYIILPDNPSNTKFLSQMEKDMVMWKLKMDVGESDNDKEVLKEHNSYKFAIKLAFSDLKVWGIAFTVSLLVAASGVQNFFPSVVGTLNYGRITTLWLTAPPFFIAVVSTFTWAWHSDRTQERFWHALAPIPIAILTFVVAAASTNTAARYFAMCLMPASIYSSYIIVISWMSIIVPRPPLKRAVALATMNTVANIMLIWNGYLYPHSSAPRYLMAMTFNVAAVSGAAVLACLLRLRLIYLNKEIANGTMDWYKELGNDGSNVHKDFRFML</sequence>
<keyword evidence="2" id="KW-0813">Transport</keyword>
<proteinExistence type="predicted"/>
<keyword evidence="4 7" id="KW-1133">Transmembrane helix</keyword>
<dbReference type="InterPro" id="IPR011701">
    <property type="entry name" value="MFS"/>
</dbReference>
<accession>G8JWC2</accession>
<dbReference type="EMBL" id="CP002503">
    <property type="protein sequence ID" value="AET41137.1"/>
    <property type="molecule type" value="Genomic_DNA"/>
</dbReference>
<feature type="transmembrane region" description="Helical" evidence="7">
    <location>
        <begin position="228"/>
        <end position="249"/>
    </location>
</feature>
<comment type="subcellular location">
    <subcellularLocation>
        <location evidence="1">Membrane</location>
        <topology evidence="1">Multi-pass membrane protein</topology>
    </subcellularLocation>
</comment>
<evidence type="ECO:0000256" key="4">
    <source>
        <dbReference type="ARBA" id="ARBA00022989"/>
    </source>
</evidence>
<feature type="region of interest" description="Disordered" evidence="6">
    <location>
        <begin position="33"/>
        <end position="55"/>
    </location>
</feature>
<evidence type="ECO:0000313" key="10">
    <source>
        <dbReference type="Proteomes" id="UP000006790"/>
    </source>
</evidence>
<evidence type="ECO:0000256" key="6">
    <source>
        <dbReference type="SAM" id="MobiDB-lite"/>
    </source>
</evidence>
<feature type="transmembrane region" description="Helical" evidence="7">
    <location>
        <begin position="167"/>
        <end position="188"/>
    </location>
</feature>
<dbReference type="eggNOG" id="KOG2533">
    <property type="taxonomic scope" value="Eukaryota"/>
</dbReference>
<dbReference type="PANTHER" id="PTHR43791:SF92">
    <property type="entry name" value="AGL026WP"/>
    <property type="match status" value="1"/>
</dbReference>
<dbReference type="HOGENOM" id="CLU_001265_0_6_1"/>
<dbReference type="SUPFAM" id="SSF103473">
    <property type="entry name" value="MFS general substrate transporter"/>
    <property type="match status" value="1"/>
</dbReference>
<name>G8JWC2_ERECY</name>
<dbReference type="GO" id="GO:0022857">
    <property type="term" value="F:transmembrane transporter activity"/>
    <property type="evidence" value="ECO:0007669"/>
    <property type="project" value="InterPro"/>
</dbReference>
<feature type="transmembrane region" description="Helical" evidence="7">
    <location>
        <begin position="462"/>
        <end position="479"/>
    </location>
</feature>
<protein>
    <recommendedName>
        <fullName evidence="8">Major facilitator superfamily (MFS) profile domain-containing protein</fullName>
    </recommendedName>
</protein>
<dbReference type="InterPro" id="IPR020846">
    <property type="entry name" value="MFS_dom"/>
</dbReference>
<evidence type="ECO:0000256" key="1">
    <source>
        <dbReference type="ARBA" id="ARBA00004141"/>
    </source>
</evidence>
<dbReference type="FunFam" id="1.20.1250.20:FF:000057">
    <property type="entry name" value="MFS general substrate transporter"/>
    <property type="match status" value="1"/>
</dbReference>